<accession>A0A1I2ABK0</accession>
<name>A0A1I2ABK0_9BACL</name>
<feature type="transmembrane region" description="Helical" evidence="1">
    <location>
        <begin position="400"/>
        <end position="420"/>
    </location>
</feature>
<gene>
    <name evidence="2" type="ORF">SAMN04487969_102352</name>
</gene>
<evidence type="ECO:0000256" key="1">
    <source>
        <dbReference type="SAM" id="Phobius"/>
    </source>
</evidence>
<feature type="transmembrane region" description="Helical" evidence="1">
    <location>
        <begin position="206"/>
        <end position="225"/>
    </location>
</feature>
<evidence type="ECO:0000313" key="3">
    <source>
        <dbReference type="Proteomes" id="UP000183410"/>
    </source>
</evidence>
<feature type="transmembrane region" description="Helical" evidence="1">
    <location>
        <begin position="343"/>
        <end position="362"/>
    </location>
</feature>
<keyword evidence="1" id="KW-1133">Transmembrane helix</keyword>
<dbReference type="AlphaFoldDB" id="A0A1I2ABK0"/>
<dbReference type="EMBL" id="FONN01000002">
    <property type="protein sequence ID" value="SFE40190.1"/>
    <property type="molecule type" value="Genomic_DNA"/>
</dbReference>
<keyword evidence="3" id="KW-1185">Reference proteome</keyword>
<keyword evidence="1" id="KW-0472">Membrane</keyword>
<proteinExistence type="predicted"/>
<dbReference type="Proteomes" id="UP000183410">
    <property type="component" value="Unassembled WGS sequence"/>
</dbReference>
<reference evidence="3" key="1">
    <citation type="submission" date="2016-10" db="EMBL/GenBank/DDBJ databases">
        <authorList>
            <person name="Varghese N."/>
            <person name="Submissions S."/>
        </authorList>
    </citation>
    <scope>NUCLEOTIDE SEQUENCE [LARGE SCALE GENOMIC DNA]</scope>
    <source>
        <strain evidence="3">CGMCC 1.10223</strain>
    </source>
</reference>
<dbReference type="RefSeq" id="WP_046230097.1">
    <property type="nucleotide sequence ID" value="NZ_FONN01000002.1"/>
</dbReference>
<protein>
    <recommendedName>
        <fullName evidence="4">ABC-2 family transporter protein</fullName>
    </recommendedName>
</protein>
<feature type="transmembrane region" description="Helical" evidence="1">
    <location>
        <begin position="252"/>
        <end position="276"/>
    </location>
</feature>
<keyword evidence="1" id="KW-0812">Transmembrane</keyword>
<dbReference type="OrthoDB" id="2060782at2"/>
<feature type="transmembrane region" description="Helical" evidence="1">
    <location>
        <begin position="288"/>
        <end position="305"/>
    </location>
</feature>
<organism evidence="2 3">
    <name type="scientific">Paenibacillus algorifonticola</name>
    <dbReference type="NCBI Taxonomy" id="684063"/>
    <lineage>
        <taxon>Bacteria</taxon>
        <taxon>Bacillati</taxon>
        <taxon>Bacillota</taxon>
        <taxon>Bacilli</taxon>
        <taxon>Bacillales</taxon>
        <taxon>Paenibacillaceae</taxon>
        <taxon>Paenibacillus</taxon>
    </lineage>
</organism>
<sequence length="429" mass="49005">MRGVIWRYELRKALLSPVILALLALFIAFNLLFIAEQSYKRQDMAVLNEMAEQFGVQITDQMQDKLERYNQAQLAEMNELTKTRTGEVYAQPGDFFTYDHFNAYVQEQPDLYLDAEISGFNRMRIIHDYAARMHGIAEVYAMLDTSQMALGQIQLYGLSGPAAEAVTGRYAELDGRIQQLVASGEYRHLFFDGNVYGAHSMLFKSLFRMLLFELMILAVLLAVFLSKNEFEQHTHLLFYAAKHGRKLQTDKLLAALASAAVLTTVLAGVTLAIYFLTFSYKGLWQTPISSFFTWEPGMFFPFLTWRNVSFGVYFSCAVVLMYVLQLLFAAVAFVLGSFIRNSYLVYGSFAVLFGSLLLLGRLVPLSSELIFYTILTPFHLILNPHIWFTAGGAFSMIRDWEWMTAGGWAIMLAILSLWCLRQFKRQDIH</sequence>
<feature type="transmembrane region" description="Helical" evidence="1">
    <location>
        <begin position="312"/>
        <end position="337"/>
    </location>
</feature>
<feature type="transmembrane region" description="Helical" evidence="1">
    <location>
        <begin position="12"/>
        <end position="35"/>
    </location>
</feature>
<feature type="transmembrane region" description="Helical" evidence="1">
    <location>
        <begin position="369"/>
        <end position="388"/>
    </location>
</feature>
<evidence type="ECO:0000313" key="2">
    <source>
        <dbReference type="EMBL" id="SFE40190.1"/>
    </source>
</evidence>
<evidence type="ECO:0008006" key="4">
    <source>
        <dbReference type="Google" id="ProtNLM"/>
    </source>
</evidence>